<feature type="transmembrane region" description="Helical" evidence="1">
    <location>
        <begin position="470"/>
        <end position="495"/>
    </location>
</feature>
<keyword evidence="1" id="KW-0812">Transmembrane</keyword>
<dbReference type="EMBL" id="JAMXFF010000018">
    <property type="protein sequence ID" value="MCT7967273.1"/>
    <property type="molecule type" value="Genomic_DNA"/>
</dbReference>
<feature type="transmembrane region" description="Helical" evidence="1">
    <location>
        <begin position="71"/>
        <end position="97"/>
    </location>
</feature>
<feature type="transmembrane region" description="Helical" evidence="1">
    <location>
        <begin position="29"/>
        <end position="51"/>
    </location>
</feature>
<feature type="transmembrane region" description="Helical" evidence="1">
    <location>
        <begin position="368"/>
        <end position="387"/>
    </location>
</feature>
<evidence type="ECO:0008006" key="4">
    <source>
        <dbReference type="Google" id="ProtNLM"/>
    </source>
</evidence>
<feature type="transmembrane region" description="Helical" evidence="1">
    <location>
        <begin position="430"/>
        <end position="450"/>
    </location>
</feature>
<feature type="transmembrane region" description="Helical" evidence="1">
    <location>
        <begin position="308"/>
        <end position="327"/>
    </location>
</feature>
<comment type="caution">
    <text evidence="2">The sequence shown here is derived from an EMBL/GenBank/DDBJ whole genome shotgun (WGS) entry which is preliminary data.</text>
</comment>
<feature type="transmembrane region" description="Helical" evidence="1">
    <location>
        <begin position="159"/>
        <end position="180"/>
    </location>
</feature>
<proteinExistence type="predicted"/>
<gene>
    <name evidence="2" type="ORF">NG799_13095</name>
</gene>
<reference evidence="2 3" key="1">
    <citation type="journal article" date="2022" name="Front. Microbiol.">
        <title>High genomic differentiation and limited gene flow indicate recent cryptic speciation within the genus Laspinema (cyanobacteria).</title>
        <authorList>
            <person name="Stanojkovic A."/>
            <person name="Skoupy S."/>
            <person name="Skaloud P."/>
            <person name="Dvorak P."/>
        </authorList>
    </citation>
    <scope>NUCLEOTIDE SEQUENCE [LARGE SCALE GENOMIC DNA]</scope>
    <source>
        <strain evidence="2 3">D2a</strain>
    </source>
</reference>
<feature type="transmembrane region" description="Helical" evidence="1">
    <location>
        <begin position="399"/>
        <end position="423"/>
    </location>
</feature>
<accession>A0ABT2MRB3</accession>
<name>A0ABT2MRB3_9CYAN</name>
<feature type="transmembrane region" description="Helical" evidence="1">
    <location>
        <begin position="128"/>
        <end position="153"/>
    </location>
</feature>
<sequence length="526" mass="58967">MMSTRLLENLGEGNPQLVREIKGRLTRRSVGIVLFLSAISQCLIVGVSSQRNCLGWSEEIVGGYCQQYETVIQWLLAFHSLSFILALLLFVGGVYLLSSDLVKEQRRGTLNFLRLSPRTSQNILLGKLLGVPVLLYLGLGLAIPLHLSCAIAAGVPLGWIFGFYAVIAASATFLYTASLLNALFVAEVQYQAIVSSALAGWLGSCLVSVILYSVKWEYSEFNEFVFKWFFWEYQKTNYEIVFCWLFLSLVMGNYWIWQGLNRRFKNPNGTLLSKAQSYGLAASLQIWMLGLFYPWISPMAIQENLMPMMLIVSILTVIMFLLIIPAISPQRQTLLDWARYAHEKRRQGIKPPSSKWNDWIWGDKSPSVVAIAINLGMVAAIWIPWILLWHGSFEETFKAGIGLVMTLNLIWIYSAIAQSLYFIKFPKPGLLAMGMVMVTLSLPALVFTLFFKTISVNTTLWMMFVFGSPWFALTEASTMATVLSFLGQVAAIAALTFTLNHQIHRAGASHSKLLFAANQSNLAPKV</sequence>
<keyword evidence="1" id="KW-1133">Transmembrane helix</keyword>
<evidence type="ECO:0000313" key="3">
    <source>
        <dbReference type="Proteomes" id="UP001525890"/>
    </source>
</evidence>
<dbReference type="Proteomes" id="UP001525890">
    <property type="component" value="Unassembled WGS sequence"/>
</dbReference>
<feature type="transmembrane region" description="Helical" evidence="1">
    <location>
        <begin position="192"/>
        <end position="214"/>
    </location>
</feature>
<keyword evidence="1" id="KW-0472">Membrane</keyword>
<feature type="transmembrane region" description="Helical" evidence="1">
    <location>
        <begin position="238"/>
        <end position="257"/>
    </location>
</feature>
<feature type="transmembrane region" description="Helical" evidence="1">
    <location>
        <begin position="278"/>
        <end position="296"/>
    </location>
</feature>
<evidence type="ECO:0000256" key="1">
    <source>
        <dbReference type="SAM" id="Phobius"/>
    </source>
</evidence>
<organism evidence="2 3">
    <name type="scientific">Laspinema palackyanum D2a</name>
    <dbReference type="NCBI Taxonomy" id="2953684"/>
    <lineage>
        <taxon>Bacteria</taxon>
        <taxon>Bacillati</taxon>
        <taxon>Cyanobacteriota</taxon>
        <taxon>Cyanophyceae</taxon>
        <taxon>Oscillatoriophycideae</taxon>
        <taxon>Oscillatoriales</taxon>
        <taxon>Laspinemataceae</taxon>
        <taxon>Laspinema</taxon>
        <taxon>Laspinema palackyanum</taxon>
    </lineage>
</organism>
<protein>
    <recommendedName>
        <fullName evidence="4">ABC transporter permease</fullName>
    </recommendedName>
</protein>
<evidence type="ECO:0000313" key="2">
    <source>
        <dbReference type="EMBL" id="MCT7967273.1"/>
    </source>
</evidence>
<dbReference type="RefSeq" id="WP_368006866.1">
    <property type="nucleotide sequence ID" value="NZ_JAMXFF010000018.1"/>
</dbReference>
<keyword evidence="3" id="KW-1185">Reference proteome</keyword>